<dbReference type="EMBL" id="JYIZ01000015">
    <property type="protein sequence ID" value="KJL45753.1"/>
    <property type="molecule type" value="Genomic_DNA"/>
</dbReference>
<dbReference type="PANTHER" id="PTHR35273">
    <property type="entry name" value="ALPHA-1,4 POLYGALACTOSAMINIDASE, PUTATIVE (AFU_ORTHOLOGUE AFUA_3G07890)-RELATED"/>
    <property type="match status" value="1"/>
</dbReference>
<dbReference type="RefSeq" id="WP_045274102.1">
    <property type="nucleotide sequence ID" value="NZ_BAAAUP010000004.1"/>
</dbReference>
<dbReference type="InterPro" id="IPR017853">
    <property type="entry name" value="GH"/>
</dbReference>
<gene>
    <name evidence="3" type="ORF">RS81_00083</name>
</gene>
<keyword evidence="4" id="KW-1185">Reference proteome</keyword>
<proteinExistence type="predicted"/>
<dbReference type="PATRIC" id="fig|92835.4.peg.90"/>
<dbReference type="InterPro" id="IPR004352">
    <property type="entry name" value="GH114_TIM-barrel"/>
</dbReference>
<evidence type="ECO:0000313" key="3">
    <source>
        <dbReference type="EMBL" id="KJL45753.1"/>
    </source>
</evidence>
<evidence type="ECO:0000259" key="2">
    <source>
        <dbReference type="Pfam" id="PF03537"/>
    </source>
</evidence>
<dbReference type="AlphaFoldDB" id="A0A0M2HLH8"/>
<organism evidence="3 4">
    <name type="scientific">Microbacterium terrae</name>
    <dbReference type="NCBI Taxonomy" id="69369"/>
    <lineage>
        <taxon>Bacteria</taxon>
        <taxon>Bacillati</taxon>
        <taxon>Actinomycetota</taxon>
        <taxon>Actinomycetes</taxon>
        <taxon>Micrococcales</taxon>
        <taxon>Microbacteriaceae</taxon>
        <taxon>Microbacterium</taxon>
    </lineage>
</organism>
<reference evidence="3 4" key="1">
    <citation type="submission" date="2015-02" db="EMBL/GenBank/DDBJ databases">
        <title>Draft genome sequences of ten Microbacterium spp. with emphasis on heavy metal contaminated environments.</title>
        <authorList>
            <person name="Corretto E."/>
        </authorList>
    </citation>
    <scope>NUCLEOTIDE SEQUENCE [LARGE SCALE GENOMIC DNA]</scope>
    <source>
        <strain evidence="3 4">DSM 12510</strain>
    </source>
</reference>
<dbReference type="PROSITE" id="PS51257">
    <property type="entry name" value="PROKAR_LIPOPROTEIN"/>
    <property type="match status" value="1"/>
</dbReference>
<evidence type="ECO:0000256" key="1">
    <source>
        <dbReference type="SAM" id="SignalP"/>
    </source>
</evidence>
<dbReference type="Gene3D" id="3.20.20.70">
    <property type="entry name" value="Aldolase class I"/>
    <property type="match status" value="1"/>
</dbReference>
<accession>A0A0M2HLH8</accession>
<dbReference type="STRING" id="92835.RS81_00083"/>
<feature type="chain" id="PRO_5038639273" description="Glycoside-hydrolase family GH114 TIM-barrel domain-containing protein" evidence="1">
    <location>
        <begin position="25"/>
        <end position="278"/>
    </location>
</feature>
<dbReference type="Pfam" id="PF03537">
    <property type="entry name" value="Glyco_hydro_114"/>
    <property type="match status" value="1"/>
</dbReference>
<evidence type="ECO:0000313" key="4">
    <source>
        <dbReference type="Proteomes" id="UP000033956"/>
    </source>
</evidence>
<keyword evidence="1" id="KW-0732">Signal</keyword>
<name>A0A0M2HLH8_9MICO</name>
<feature type="domain" description="Glycoside-hydrolase family GH114 TIM-barrel" evidence="2">
    <location>
        <begin position="48"/>
        <end position="265"/>
    </location>
</feature>
<dbReference type="PANTHER" id="PTHR35273:SF2">
    <property type="entry name" value="ALPHA-GALACTOSIDASE"/>
    <property type="match status" value="1"/>
</dbReference>
<dbReference type="Proteomes" id="UP000033956">
    <property type="component" value="Unassembled WGS sequence"/>
</dbReference>
<dbReference type="InterPro" id="IPR013785">
    <property type="entry name" value="Aldolase_TIM"/>
</dbReference>
<sequence length="278" mass="29420">MSQIRPLVAAVALALIAAVGGCAASVVPSPSTAETPTQWSLPPEGAPFDYQLGGGYEPADAVEIVARDRTDEPAPGLYSICYVNGFQTQPDELDIWPDDLLLRDPSGAPVVDPAWPDEVILDTSTVDRRDGIVALVGPWIRGCADDGFDAVEFDNLDSFSRGEGLTFEDNAALAAELVAIAHDSGLAAAQKNAAELSAQLRAAARFDFAVAEECASFDECSLYAEVYGPHVLDIEYTDDEHGSFADACAAADAPRSMVLRDRDLTMPGDPGHVFALCD</sequence>
<protein>
    <recommendedName>
        <fullName evidence="2">Glycoside-hydrolase family GH114 TIM-barrel domain-containing protein</fullName>
    </recommendedName>
</protein>
<dbReference type="SUPFAM" id="SSF51445">
    <property type="entry name" value="(Trans)glycosidases"/>
    <property type="match status" value="1"/>
</dbReference>
<comment type="caution">
    <text evidence="3">The sequence shown here is derived from an EMBL/GenBank/DDBJ whole genome shotgun (WGS) entry which is preliminary data.</text>
</comment>
<feature type="signal peptide" evidence="1">
    <location>
        <begin position="1"/>
        <end position="24"/>
    </location>
</feature>